<evidence type="ECO:0000256" key="1">
    <source>
        <dbReference type="ARBA" id="ARBA00001968"/>
    </source>
</evidence>
<dbReference type="OrthoDB" id="7467139at2759"/>
<feature type="region of interest" description="Disordered" evidence="3">
    <location>
        <begin position="79"/>
        <end position="110"/>
    </location>
</feature>
<gene>
    <name evidence="5" type="ORF">CALMAC_LOCUS3472</name>
</gene>
<proteinExistence type="predicted"/>
<evidence type="ECO:0000313" key="5">
    <source>
        <dbReference type="EMBL" id="VEN38658.1"/>
    </source>
</evidence>
<organism evidence="5 6">
    <name type="scientific">Callosobruchus maculatus</name>
    <name type="common">Southern cowpea weevil</name>
    <name type="synonym">Pulse bruchid</name>
    <dbReference type="NCBI Taxonomy" id="64391"/>
    <lineage>
        <taxon>Eukaryota</taxon>
        <taxon>Metazoa</taxon>
        <taxon>Ecdysozoa</taxon>
        <taxon>Arthropoda</taxon>
        <taxon>Hexapoda</taxon>
        <taxon>Insecta</taxon>
        <taxon>Pterygota</taxon>
        <taxon>Neoptera</taxon>
        <taxon>Endopterygota</taxon>
        <taxon>Coleoptera</taxon>
        <taxon>Polyphaga</taxon>
        <taxon>Cucujiformia</taxon>
        <taxon>Chrysomeloidea</taxon>
        <taxon>Chrysomelidae</taxon>
        <taxon>Bruchinae</taxon>
        <taxon>Bruchini</taxon>
        <taxon>Callosobruchus</taxon>
    </lineage>
</organism>
<evidence type="ECO:0000256" key="3">
    <source>
        <dbReference type="SAM" id="MobiDB-lite"/>
    </source>
</evidence>
<feature type="domain" description="DDE Tnp4" evidence="4">
    <location>
        <begin position="329"/>
        <end position="500"/>
    </location>
</feature>
<dbReference type="PANTHER" id="PTHR23080">
    <property type="entry name" value="THAP DOMAIN PROTEIN"/>
    <property type="match status" value="1"/>
</dbReference>
<feature type="compositionally biased region" description="Polar residues" evidence="3">
    <location>
        <begin position="205"/>
        <end position="223"/>
    </location>
</feature>
<feature type="compositionally biased region" description="Low complexity" evidence="3">
    <location>
        <begin position="189"/>
        <end position="198"/>
    </location>
</feature>
<name>A0A653BSU9_CALMS</name>
<feature type="compositionally biased region" description="Polar residues" evidence="3">
    <location>
        <begin position="83"/>
        <end position="95"/>
    </location>
</feature>
<reference evidence="5 6" key="1">
    <citation type="submission" date="2019-01" db="EMBL/GenBank/DDBJ databases">
        <authorList>
            <person name="Sayadi A."/>
        </authorList>
    </citation>
    <scope>NUCLEOTIDE SEQUENCE [LARGE SCALE GENOMIC DNA]</scope>
</reference>
<evidence type="ECO:0000313" key="6">
    <source>
        <dbReference type="Proteomes" id="UP000410492"/>
    </source>
</evidence>
<comment type="cofactor">
    <cofactor evidence="1">
        <name>a divalent metal cation</name>
        <dbReference type="ChEBI" id="CHEBI:60240"/>
    </cofactor>
</comment>
<dbReference type="EMBL" id="CAACVG010004811">
    <property type="protein sequence ID" value="VEN38658.1"/>
    <property type="molecule type" value="Genomic_DNA"/>
</dbReference>
<dbReference type="Proteomes" id="UP000410492">
    <property type="component" value="Unassembled WGS sequence"/>
</dbReference>
<dbReference type="InterPro" id="IPR027806">
    <property type="entry name" value="HARBI1_dom"/>
</dbReference>
<keyword evidence="2" id="KW-0479">Metal-binding</keyword>
<accession>A0A653BSU9</accession>
<dbReference type="GO" id="GO:0046872">
    <property type="term" value="F:metal ion binding"/>
    <property type="evidence" value="ECO:0007669"/>
    <property type="project" value="UniProtKB-KW"/>
</dbReference>
<dbReference type="AlphaFoldDB" id="A0A653BSU9"/>
<evidence type="ECO:0000256" key="2">
    <source>
        <dbReference type="ARBA" id="ARBA00022723"/>
    </source>
</evidence>
<dbReference type="Pfam" id="PF13359">
    <property type="entry name" value="DDE_Tnp_4"/>
    <property type="match status" value="1"/>
</dbReference>
<protein>
    <recommendedName>
        <fullName evidence="4">DDE Tnp4 domain-containing protein</fullName>
    </recommendedName>
</protein>
<feature type="region of interest" description="Disordered" evidence="3">
    <location>
        <begin position="189"/>
        <end position="223"/>
    </location>
</feature>
<evidence type="ECO:0000259" key="4">
    <source>
        <dbReference type="Pfam" id="PF13359"/>
    </source>
</evidence>
<keyword evidence="6" id="KW-1185">Reference proteome</keyword>
<sequence length="508" mass="56790">MINVFLNNLKLKDDMANYIYYTTMGGRAKIKLDVVPHKFDCQPNRKRQGTTTIPRPAAQKTQRQIIQEISDESSENVEFGESEVQNNDTVSGNTEENIDDSAPSNITSEQKVSVETQTNIDNRTVAVQVNSHPKLHSVSVQCKIVSIGVDKSCSPIQIGSSSTATSSIKPFGQKSLLNLLEDAQKSLSSSSFTHSNSSQDIYDPSENSSSTKMDTSSFQSPVKKSRIAKNTNYLMKNNLEVYTGVPQDWSIMLERMSGQTKININDIKLSLMKIQHKDAFERFRQFGMSMSKASTIFKKTVPVLANLLKKQVYMPEADNIKEILPIAIMDAFEIQIEKPSNPKYQILTWSEYKKCNTFKYLISCTPDGFINFISKGFGGRISDEQLFQKSGLLEELPEACAVIADRGFKNTVSLLDNKNIVSLLDKKNIQLIRPPLVNSGVNLSESDVLQVKRIAALRIHIARVIVKMREFDFLKPHAVVNHNMLPLTDDIVVIAAALVNLQAPIFSI</sequence>